<reference evidence="2" key="1">
    <citation type="journal article" date="2011" name="MBio">
        <title>Novel metabolic attributes of the genus Cyanothece, comprising a group of unicellular nitrogen-fixing Cyanobacteria.</title>
        <authorList>
            <person name="Bandyopadhyay A."/>
            <person name="Elvitigala T."/>
            <person name="Welsh E."/>
            <person name="Stockel J."/>
            <person name="Liberton M."/>
            <person name="Min H."/>
            <person name="Sherman L.A."/>
            <person name="Pakrasi H.B."/>
        </authorList>
    </citation>
    <scope>NUCLEOTIDE SEQUENCE [LARGE SCALE GENOMIC DNA]</scope>
    <source>
        <strain evidence="2">PCC 8801</strain>
    </source>
</reference>
<dbReference type="AlphaFoldDB" id="B7JZK8"/>
<dbReference type="OrthoDB" id="490422at2"/>
<dbReference type="HOGENOM" id="CLU_058593_0_0_3"/>
<sequence>MQLSSDVFNNSVQYLENHQESLRIRKLIFCLAKKSWENDPNILNSYSLKELILELVQIIPNRDQLKLSLYKLVKSLNRPKVYAPVAKIIFDQIDYIYRDSHQDNDFLEEVDVPVQSTHITNKEFLLEQAVESLNKHEQSERIKKLIFALSREQWENNLDQINSHGLKNLISELLQKYPNRADLEIAFNQLIGKINKRNLYLAISKVILTKLEAFYEDLSVSIDAKNQTIVSSYSTQIIPLNNINYTPNQSGKNNQFQDLAFDTSVIDITSEQMKTEIQQIRNSVSVPPPPAPKTKTYDIFELRLQIVQYTNPLQAKILLFSLLFHPWDRSGQDWSMLRSYTLDDLLEQLLQSGKPLAEIESKLYTAAKSLKDHEPYLQAASTLVETIKPFV</sequence>
<dbReference type="EMBL" id="CP001287">
    <property type="protein sequence ID" value="ACK64951.1"/>
    <property type="molecule type" value="Genomic_DNA"/>
</dbReference>
<protein>
    <submittedName>
        <fullName evidence="1">Uncharacterized protein</fullName>
    </submittedName>
</protein>
<proteinExistence type="predicted"/>
<name>B7JZK8_RIPO1</name>
<evidence type="ECO:0000313" key="2">
    <source>
        <dbReference type="Proteomes" id="UP000008204"/>
    </source>
</evidence>
<gene>
    <name evidence="1" type="ordered locus">PCC8801_0873</name>
</gene>
<dbReference type="Proteomes" id="UP000008204">
    <property type="component" value="Chromosome"/>
</dbReference>
<organism evidence="1 2">
    <name type="scientific">Rippkaea orientalis (strain PCC 8801 / RF-1)</name>
    <name type="common">Cyanothece sp. (strain PCC 8801)</name>
    <dbReference type="NCBI Taxonomy" id="41431"/>
    <lineage>
        <taxon>Bacteria</taxon>
        <taxon>Bacillati</taxon>
        <taxon>Cyanobacteriota</taxon>
        <taxon>Cyanophyceae</taxon>
        <taxon>Oscillatoriophycideae</taxon>
        <taxon>Chroococcales</taxon>
        <taxon>Aphanothecaceae</taxon>
        <taxon>Rippkaea</taxon>
        <taxon>Rippkaea orientalis</taxon>
    </lineage>
</organism>
<evidence type="ECO:0000313" key="1">
    <source>
        <dbReference type="EMBL" id="ACK64951.1"/>
    </source>
</evidence>
<accession>B7JZK8</accession>
<keyword evidence="2" id="KW-1185">Reference proteome</keyword>
<dbReference type="KEGG" id="cyp:PCC8801_0873"/>
<dbReference type="STRING" id="41431.PCC8801_0873"/>
<dbReference type="eggNOG" id="COG2114">
    <property type="taxonomic scope" value="Bacteria"/>
</dbReference>
<dbReference type="RefSeq" id="WP_012594226.1">
    <property type="nucleotide sequence ID" value="NC_011726.1"/>
</dbReference>